<evidence type="ECO:0000313" key="2">
    <source>
        <dbReference type="Proteomes" id="UP000258309"/>
    </source>
</evidence>
<dbReference type="OMA" id="CEHDSSQ"/>
<protein>
    <recommendedName>
        <fullName evidence="3">Aminoglycoside phosphotransferase domain-containing protein</fullName>
    </recommendedName>
</protein>
<dbReference type="EMBL" id="NCSJ02000103">
    <property type="protein sequence ID" value="RFU30323.1"/>
    <property type="molecule type" value="Genomic_DNA"/>
</dbReference>
<organism evidence="1 2">
    <name type="scientific">Scytalidium lignicola</name>
    <name type="common">Hyphomycete</name>
    <dbReference type="NCBI Taxonomy" id="5539"/>
    <lineage>
        <taxon>Eukaryota</taxon>
        <taxon>Fungi</taxon>
        <taxon>Dikarya</taxon>
        <taxon>Ascomycota</taxon>
        <taxon>Pezizomycotina</taxon>
        <taxon>Leotiomycetes</taxon>
        <taxon>Leotiomycetes incertae sedis</taxon>
        <taxon>Scytalidium</taxon>
    </lineage>
</organism>
<dbReference type="STRING" id="5539.A0A3E2HB19"/>
<proteinExistence type="predicted"/>
<dbReference type="InterPro" id="IPR051035">
    <property type="entry name" value="Mito_inheritance_9"/>
</dbReference>
<dbReference type="Proteomes" id="UP000258309">
    <property type="component" value="Unassembled WGS sequence"/>
</dbReference>
<reference evidence="1 2" key="1">
    <citation type="submission" date="2018-05" db="EMBL/GenBank/DDBJ databases">
        <title>Draft genome sequence of Scytalidium lignicola DSM 105466, a ubiquitous saprotrophic fungus.</title>
        <authorList>
            <person name="Buettner E."/>
            <person name="Gebauer A.M."/>
            <person name="Hofrichter M."/>
            <person name="Liers C."/>
            <person name="Kellner H."/>
        </authorList>
    </citation>
    <scope>NUCLEOTIDE SEQUENCE [LARGE SCALE GENOMIC DNA]</scope>
    <source>
        <strain evidence="1 2">DSM 105466</strain>
    </source>
</reference>
<dbReference type="InterPro" id="IPR011009">
    <property type="entry name" value="Kinase-like_dom_sf"/>
</dbReference>
<sequence length="367" mass="41590">MAEGGYNKIFLLTMDDGHEFIARVPTPCHFTTASEVATLRFLRNVLQLPVPEIFAYSTSGTNPVGTKPEDFLTAATRREISWISKYAIPQPRNTFLLHTNDVVDPKEHASLLSDYIRVALSLIPREPKFSAQVSRHPDLSLANIMLVPNSTKILRIIDWQDAAILPLFVQAGYPAFCEHGMSSVQSLKRQKLSVNFQSMSPAVQDQAKAKFRLEEANVYYTGLNNPLHLRVLQVRQLALLQYLIMQTGFQWDAEFINLKAALVGITRTWKDISAEPCLISYSPEDQDKALSDASEWKESAEILSTVRDSLGIDPEGGTEPENFDYARDMNQKWRLEMLVQADDHEKELSWRSWPYKDDNGSSMPPRT</sequence>
<dbReference type="PANTHER" id="PTHR36091:SF2">
    <property type="entry name" value="AMINOGLYCOSIDE PHOSPHOTRANSFERASE DOMAIN-CONTAINING PROTEIN"/>
    <property type="match status" value="1"/>
</dbReference>
<dbReference type="OrthoDB" id="2906425at2759"/>
<feature type="non-terminal residue" evidence="1">
    <location>
        <position position="367"/>
    </location>
</feature>
<name>A0A3E2HB19_SCYLI</name>
<keyword evidence="2" id="KW-1185">Reference proteome</keyword>
<dbReference type="GO" id="GO:0005739">
    <property type="term" value="C:mitochondrion"/>
    <property type="evidence" value="ECO:0007669"/>
    <property type="project" value="UniProtKB-SubCell"/>
</dbReference>
<gene>
    <name evidence="1" type="ORF">B7463_g6034</name>
</gene>
<comment type="caution">
    <text evidence="1">The sequence shown here is derived from an EMBL/GenBank/DDBJ whole genome shotgun (WGS) entry which is preliminary data.</text>
</comment>
<evidence type="ECO:0000313" key="1">
    <source>
        <dbReference type="EMBL" id="RFU30323.1"/>
    </source>
</evidence>
<accession>A0A3E2HB19</accession>
<feature type="non-terminal residue" evidence="1">
    <location>
        <position position="1"/>
    </location>
</feature>
<dbReference type="AlphaFoldDB" id="A0A3E2HB19"/>
<dbReference type="SUPFAM" id="SSF56112">
    <property type="entry name" value="Protein kinase-like (PK-like)"/>
    <property type="match status" value="1"/>
</dbReference>
<evidence type="ECO:0008006" key="3">
    <source>
        <dbReference type="Google" id="ProtNLM"/>
    </source>
</evidence>
<dbReference type="PANTHER" id="PTHR36091">
    <property type="entry name" value="ALTERED INHERITANCE OF MITOCHONDRIA PROTEIN 9, MITOCHONDRIAL"/>
    <property type="match status" value="1"/>
</dbReference>